<dbReference type="Proteomes" id="UP001597187">
    <property type="component" value="Unassembled WGS sequence"/>
</dbReference>
<sequence>MRGQHNNDGENSSRPRKLIHDAQEYAYKWHEVCLRVHQGVADVDPDLATRMFHSAVLNYWTQMRRFSEEPRVKGQWEDEALWEDGEEDVTLSDIGDRYRFASTTEQLSEYDVAGGEDVQTESMPVCLSVGQSTRLLDKLDNIAHTLAFDAQPGEKEGAPQVV</sequence>
<comment type="caution">
    <text evidence="1">The sequence shown here is derived from an EMBL/GenBank/DDBJ whole genome shotgun (WGS) entry which is preliminary data.</text>
</comment>
<reference evidence="1 2" key="1">
    <citation type="journal article" date="2019" name="Int. J. Syst. Evol. Microbiol.">
        <title>The Global Catalogue of Microorganisms (GCM) 10K type strain sequencing project: providing services to taxonomists for standard genome sequencing and annotation.</title>
        <authorList>
            <consortium name="The Broad Institute Genomics Platform"/>
            <consortium name="The Broad Institute Genome Sequencing Center for Infectious Disease"/>
            <person name="Wu L."/>
            <person name="Ma J."/>
        </authorList>
    </citation>
    <scope>NUCLEOTIDE SEQUENCE [LARGE SCALE GENOMIC DNA]</scope>
    <source>
        <strain evidence="1 2">CGMCC 1.12563</strain>
    </source>
</reference>
<dbReference type="EMBL" id="JBHUDC010000010">
    <property type="protein sequence ID" value="MFD1515707.1"/>
    <property type="molecule type" value="Genomic_DNA"/>
</dbReference>
<evidence type="ECO:0000313" key="1">
    <source>
        <dbReference type="EMBL" id="MFD1515707.1"/>
    </source>
</evidence>
<organism evidence="1 2">
    <name type="scientific">Halomarina rubra</name>
    <dbReference type="NCBI Taxonomy" id="2071873"/>
    <lineage>
        <taxon>Archaea</taxon>
        <taxon>Methanobacteriati</taxon>
        <taxon>Methanobacteriota</taxon>
        <taxon>Stenosarchaea group</taxon>
        <taxon>Halobacteria</taxon>
        <taxon>Halobacteriales</taxon>
        <taxon>Natronomonadaceae</taxon>
        <taxon>Halomarina</taxon>
    </lineage>
</organism>
<keyword evidence="2" id="KW-1185">Reference proteome</keyword>
<dbReference type="AlphaFoldDB" id="A0ABD6B126"/>
<protein>
    <submittedName>
        <fullName evidence="1">Uncharacterized protein</fullName>
    </submittedName>
</protein>
<evidence type="ECO:0000313" key="2">
    <source>
        <dbReference type="Proteomes" id="UP001597187"/>
    </source>
</evidence>
<dbReference type="RefSeq" id="WP_250875632.1">
    <property type="nucleotide sequence ID" value="NZ_JALXFV010000010.1"/>
</dbReference>
<proteinExistence type="predicted"/>
<name>A0ABD6B126_9EURY</name>
<accession>A0ABD6B126</accession>
<gene>
    <name evidence="1" type="ORF">ACFSBT_20705</name>
</gene>